<keyword evidence="3" id="KW-0418">Kinase</keyword>
<comment type="similarity">
    <text evidence="1">Belongs to the carbohydrate kinase PfkB family.</text>
</comment>
<dbReference type="Pfam" id="PF00294">
    <property type="entry name" value="PfkB"/>
    <property type="match status" value="1"/>
</dbReference>
<evidence type="ECO:0000256" key="1">
    <source>
        <dbReference type="ARBA" id="ARBA00010688"/>
    </source>
</evidence>
<protein>
    <recommendedName>
        <fullName evidence="4">Carbohydrate kinase PfkB domain-containing protein</fullName>
    </recommendedName>
</protein>
<organism evidence="5 6">
    <name type="scientific">Symbiochloris irregularis</name>
    <dbReference type="NCBI Taxonomy" id="706552"/>
    <lineage>
        <taxon>Eukaryota</taxon>
        <taxon>Viridiplantae</taxon>
        <taxon>Chlorophyta</taxon>
        <taxon>core chlorophytes</taxon>
        <taxon>Trebouxiophyceae</taxon>
        <taxon>Trebouxiales</taxon>
        <taxon>Trebouxiaceae</taxon>
        <taxon>Symbiochloris</taxon>
    </lineage>
</organism>
<evidence type="ECO:0000313" key="6">
    <source>
        <dbReference type="Proteomes" id="UP001465755"/>
    </source>
</evidence>
<keyword evidence="6" id="KW-1185">Reference proteome</keyword>
<evidence type="ECO:0000313" key="5">
    <source>
        <dbReference type="EMBL" id="KAK9805458.1"/>
    </source>
</evidence>
<dbReference type="CDD" id="cd01168">
    <property type="entry name" value="adenosine_kinase"/>
    <property type="match status" value="1"/>
</dbReference>
<evidence type="ECO:0000259" key="4">
    <source>
        <dbReference type="Pfam" id="PF00294"/>
    </source>
</evidence>
<dbReference type="InterPro" id="IPR002173">
    <property type="entry name" value="Carboh/pur_kinase_PfkB_CS"/>
</dbReference>
<dbReference type="InterPro" id="IPR029056">
    <property type="entry name" value="Ribokinase-like"/>
</dbReference>
<dbReference type="EMBL" id="JALJOQ010000043">
    <property type="protein sequence ID" value="KAK9805458.1"/>
    <property type="molecule type" value="Genomic_DNA"/>
</dbReference>
<dbReference type="Proteomes" id="UP001465755">
    <property type="component" value="Unassembled WGS sequence"/>
</dbReference>
<accession>A0AAW1P6X2</accession>
<dbReference type="SUPFAM" id="SSF53613">
    <property type="entry name" value="Ribokinase-like"/>
    <property type="match status" value="1"/>
</dbReference>
<dbReference type="InterPro" id="IPR011611">
    <property type="entry name" value="PfkB_dom"/>
</dbReference>
<name>A0AAW1P6X2_9CHLO</name>
<gene>
    <name evidence="5" type="ORF">WJX73_009511</name>
</gene>
<comment type="caution">
    <text evidence="5">The sequence shown here is derived from an EMBL/GenBank/DDBJ whole genome shotgun (WGS) entry which is preliminary data.</text>
</comment>
<dbReference type="AlphaFoldDB" id="A0AAW1P6X2"/>
<dbReference type="Gene3D" id="3.40.1190.20">
    <property type="match status" value="1"/>
</dbReference>
<feature type="domain" description="Carbohydrate kinase PfkB" evidence="4">
    <location>
        <begin position="61"/>
        <end position="326"/>
    </location>
</feature>
<evidence type="ECO:0000256" key="3">
    <source>
        <dbReference type="ARBA" id="ARBA00022777"/>
    </source>
</evidence>
<reference evidence="5 6" key="1">
    <citation type="journal article" date="2024" name="Nat. Commun.">
        <title>Phylogenomics reveals the evolutionary origins of lichenization in chlorophyte algae.</title>
        <authorList>
            <person name="Puginier C."/>
            <person name="Libourel C."/>
            <person name="Otte J."/>
            <person name="Skaloud P."/>
            <person name="Haon M."/>
            <person name="Grisel S."/>
            <person name="Petersen M."/>
            <person name="Berrin J.G."/>
            <person name="Delaux P.M."/>
            <person name="Dal Grande F."/>
            <person name="Keller J."/>
        </authorList>
    </citation>
    <scope>NUCLEOTIDE SEQUENCE [LARGE SCALE GENOMIC DNA]</scope>
    <source>
        <strain evidence="5 6">SAG 2036</strain>
    </source>
</reference>
<dbReference type="InterPro" id="IPR052700">
    <property type="entry name" value="Carb_kinase_PfkB-like"/>
</dbReference>
<sequence>MTDRVLFVGDPVVDRLVRVDCSLLREQAIEPAGCVSISTEEMDSLLQVLQARHLMVRACDGGSAANGAKAYAQLQPAGEVGFMGMIGPDAPGKSYEAGLMEKGVRPHLVQSPTGSPTATCLCLVTEDGERTMRTCLSAAGELKLPEQLPEGWADNCRAVHLEGYCLYRPQLAEHIMTTARTKGALVSLDLASYEVVNNNHATLLRWMQQGLLNLVFCNLEEAQALAKVVGLTKTDQMEDDLLQGLALQVTHLCQTFIVSLGARGCKAWSRVRPATHRTSSDDSSQPESASAPAPKVQVVDTVGAGDCLIAGFLYGYLSGACIQQCVE</sequence>
<dbReference type="PROSITE" id="PS00584">
    <property type="entry name" value="PFKB_KINASES_2"/>
    <property type="match status" value="1"/>
</dbReference>
<keyword evidence="2" id="KW-0808">Transferase</keyword>
<evidence type="ECO:0000256" key="2">
    <source>
        <dbReference type="ARBA" id="ARBA00022679"/>
    </source>
</evidence>
<dbReference type="PANTHER" id="PTHR43320">
    <property type="entry name" value="SUGAR KINASE"/>
    <property type="match status" value="1"/>
</dbReference>
<dbReference type="GO" id="GO:0016301">
    <property type="term" value="F:kinase activity"/>
    <property type="evidence" value="ECO:0007669"/>
    <property type="project" value="UniProtKB-KW"/>
</dbReference>
<proteinExistence type="inferred from homology"/>
<dbReference type="PANTHER" id="PTHR43320:SF1">
    <property type="entry name" value="OS01G0105900 PROTEIN"/>
    <property type="match status" value="1"/>
</dbReference>